<reference evidence="1 2" key="1">
    <citation type="submission" date="2024-05" db="EMBL/GenBank/DDBJ databases">
        <authorList>
            <person name="Wallberg A."/>
        </authorList>
    </citation>
    <scope>NUCLEOTIDE SEQUENCE [LARGE SCALE GENOMIC DNA]</scope>
</reference>
<accession>A0AAV2Q8X6</accession>
<gene>
    <name evidence="1" type="ORF">MNOR_LOCUS8725</name>
</gene>
<organism evidence="1 2">
    <name type="scientific">Meganyctiphanes norvegica</name>
    <name type="common">Northern krill</name>
    <name type="synonym">Thysanopoda norvegica</name>
    <dbReference type="NCBI Taxonomy" id="48144"/>
    <lineage>
        <taxon>Eukaryota</taxon>
        <taxon>Metazoa</taxon>
        <taxon>Ecdysozoa</taxon>
        <taxon>Arthropoda</taxon>
        <taxon>Crustacea</taxon>
        <taxon>Multicrustacea</taxon>
        <taxon>Malacostraca</taxon>
        <taxon>Eumalacostraca</taxon>
        <taxon>Eucarida</taxon>
        <taxon>Euphausiacea</taxon>
        <taxon>Euphausiidae</taxon>
        <taxon>Meganyctiphanes</taxon>
    </lineage>
</organism>
<protein>
    <submittedName>
        <fullName evidence="1">Uncharacterized protein</fullName>
    </submittedName>
</protein>
<comment type="caution">
    <text evidence="1">The sequence shown here is derived from an EMBL/GenBank/DDBJ whole genome shotgun (WGS) entry which is preliminary data.</text>
</comment>
<dbReference type="Proteomes" id="UP001497623">
    <property type="component" value="Unassembled WGS sequence"/>
</dbReference>
<evidence type="ECO:0000313" key="1">
    <source>
        <dbReference type="EMBL" id="CAL4072036.1"/>
    </source>
</evidence>
<dbReference type="AlphaFoldDB" id="A0AAV2Q8X6"/>
<sequence>MYKVVCSSTSPKTGKFSSVPRITMSSREVEVVSLQNKSFSKLTYITSHSKQLPYITITTSKALKPPHGHNTRGNVAFITLTSSKTSPGLLSEFLAPCVSSNTDTLYQDSCSAAGKDLDNVKQRQCLVYLPFFK</sequence>
<name>A0AAV2Q8X6_MEGNR</name>
<evidence type="ECO:0000313" key="2">
    <source>
        <dbReference type="Proteomes" id="UP001497623"/>
    </source>
</evidence>
<dbReference type="EMBL" id="CAXKWB010004095">
    <property type="protein sequence ID" value="CAL4072036.1"/>
    <property type="molecule type" value="Genomic_DNA"/>
</dbReference>
<proteinExistence type="predicted"/>
<keyword evidence="2" id="KW-1185">Reference proteome</keyword>